<feature type="non-terminal residue" evidence="1">
    <location>
        <position position="1"/>
    </location>
</feature>
<reference evidence="1" key="2">
    <citation type="submission" date="2023-03" db="EMBL/GenBank/DDBJ databases">
        <authorList>
            <person name="Inwood S.N."/>
            <person name="Skelly J.G."/>
            <person name="Guhlin J."/>
            <person name="Harrop T.W.R."/>
            <person name="Goldson S.G."/>
            <person name="Dearden P.K."/>
        </authorList>
    </citation>
    <scope>NUCLEOTIDE SEQUENCE</scope>
    <source>
        <strain evidence="1">Irish</strain>
        <tissue evidence="1">Whole body</tissue>
    </source>
</reference>
<accession>A0AA39KPX8</accession>
<evidence type="ECO:0000313" key="2">
    <source>
        <dbReference type="Proteomes" id="UP001168990"/>
    </source>
</evidence>
<protein>
    <submittedName>
        <fullName evidence="1">Uncharacterized protein</fullName>
    </submittedName>
</protein>
<sequence>ANEVFNHSVTRKFPKNKNFSMSSSGDTRVACAVLAKNGGNSYLKDVKESLNLDVNLETSGRDKNSDILQIAAIADKQIFSVYIRPTQPIGESASKRKFPERRGNGMFKLSKLAEDLLQTNLCTENFHEGIYDGIVLQDLVNKYLTADDLFDHAITFVESLKDFINEFKVASKEKSLLPTKDVSKYMMKKLARMETYDQLKEIYKSGEDSLLSFLSQKVDKQPPYKNFSKMYATCI</sequence>
<comment type="caution">
    <text evidence="1">The sequence shown here is derived from an EMBL/GenBank/DDBJ whole genome shotgun (WGS) entry which is preliminary data.</text>
</comment>
<proteinExistence type="predicted"/>
<evidence type="ECO:0000313" key="1">
    <source>
        <dbReference type="EMBL" id="KAK0169568.1"/>
    </source>
</evidence>
<dbReference type="Proteomes" id="UP001168990">
    <property type="component" value="Unassembled WGS sequence"/>
</dbReference>
<organism evidence="1 2">
    <name type="scientific">Microctonus aethiopoides</name>
    <dbReference type="NCBI Taxonomy" id="144406"/>
    <lineage>
        <taxon>Eukaryota</taxon>
        <taxon>Metazoa</taxon>
        <taxon>Ecdysozoa</taxon>
        <taxon>Arthropoda</taxon>
        <taxon>Hexapoda</taxon>
        <taxon>Insecta</taxon>
        <taxon>Pterygota</taxon>
        <taxon>Neoptera</taxon>
        <taxon>Endopterygota</taxon>
        <taxon>Hymenoptera</taxon>
        <taxon>Apocrita</taxon>
        <taxon>Ichneumonoidea</taxon>
        <taxon>Braconidae</taxon>
        <taxon>Euphorinae</taxon>
        <taxon>Microctonus</taxon>
    </lineage>
</organism>
<reference evidence="1" key="1">
    <citation type="journal article" date="2023" name="bioRxiv">
        <title>Scaffold-level genome assemblies of two parasitoid biocontrol wasps reveal the parthenogenesis mechanism and an associated novel virus.</title>
        <authorList>
            <person name="Inwood S."/>
            <person name="Skelly J."/>
            <person name="Guhlin J."/>
            <person name="Harrop T."/>
            <person name="Goldson S."/>
            <person name="Dearden P."/>
        </authorList>
    </citation>
    <scope>NUCLEOTIDE SEQUENCE</scope>
    <source>
        <strain evidence="1">Irish</strain>
        <tissue evidence="1">Whole body</tissue>
    </source>
</reference>
<keyword evidence="2" id="KW-1185">Reference proteome</keyword>
<dbReference type="EMBL" id="JAQQBS010000128">
    <property type="protein sequence ID" value="KAK0169568.1"/>
    <property type="molecule type" value="Genomic_DNA"/>
</dbReference>
<dbReference type="AlphaFoldDB" id="A0AA39KPX8"/>
<gene>
    <name evidence="1" type="ORF">PV328_011878</name>
</gene>
<name>A0AA39KPX8_9HYME</name>